<evidence type="ECO:0000259" key="2">
    <source>
        <dbReference type="Pfam" id="PF14309"/>
    </source>
</evidence>
<sequence length="586" mass="66038">MKLNRSASFPLPDSSSKRQSYGAIGNSYLPKGKGKLCFDNKTPKSNQFESSKKFYVRSMSSGAKCFNVNEAMMARDANCSSGSAQGQNQNEIKHFKNLKQKIEHVTGESRKEKLRVTMDAVIDKLPQGHEISNDLKKEFFKKLTNSNMTREGEYCPERCNGNDHSTPLFTKHGKHNIRRILSLQEPLEIYYQLHENSFNVEPNELQSKQLKLRSEKAHSPLRMFSLPLQRMLSLPNLQSFSFAYQNGEFPDISSVTEPKPIMVSGDGTMKSDIVAPQTKRLHLNLHSKGQLPLDTPVENLIQKHLVSVGENGLVITDIVEPGSDCSCEINGKVIMTTDDFGHSYSKNGGTFNDQDIETIKEYMTTITSGDRLDNMAEQQESIMDSVKVKETTENAKKMEIQSKQLNYGIPLVDINNKDKAEFNYVKYILEISGLIGKDSISAWHSSDHPVDPLLYEEMEGDPDFCNYGGSGQCNHHVLFDLINETLLELSGRSYCYCSIPLSSSLPYTHPISKGCHPLHQVWTHMRKSLCLRSEVGLTIDDHVSRDLARLDGWVNPQLFAQCVSLELEDLILHDLLEEITCDLACI</sequence>
<dbReference type="PANTHER" id="PTHR47071:SF3">
    <property type="entry name" value="DUF4378 DOMAIN PROTEIN"/>
    <property type="match status" value="1"/>
</dbReference>
<dbReference type="AlphaFoldDB" id="A0A0B2ST66"/>
<dbReference type="Proteomes" id="UP000053555">
    <property type="component" value="Unassembled WGS sequence"/>
</dbReference>
<dbReference type="PANTHER" id="PTHR47071">
    <property type="entry name" value="PROTEIN TRM32"/>
    <property type="match status" value="1"/>
</dbReference>
<accession>A0A0B2ST66</accession>
<feature type="region of interest" description="Disordered" evidence="1">
    <location>
        <begin position="1"/>
        <end position="24"/>
    </location>
</feature>
<name>A0A0B2ST66_GLYSO</name>
<gene>
    <name evidence="3" type="ORF">glysoja_046891</name>
</gene>
<dbReference type="InterPro" id="IPR044257">
    <property type="entry name" value="TRM32-like"/>
</dbReference>
<evidence type="ECO:0000313" key="3">
    <source>
        <dbReference type="EMBL" id="KHN47437.1"/>
    </source>
</evidence>
<reference evidence="3" key="1">
    <citation type="submission" date="2014-07" db="EMBL/GenBank/DDBJ databases">
        <title>Identification of a novel salt tolerance gene in wild soybean by whole-genome sequencing.</title>
        <authorList>
            <person name="Lam H.-M."/>
            <person name="Qi X."/>
            <person name="Li M.-W."/>
            <person name="Liu X."/>
            <person name="Xie M."/>
            <person name="Ni M."/>
            <person name="Xu X."/>
        </authorList>
    </citation>
    <scope>NUCLEOTIDE SEQUENCE [LARGE SCALE GENOMIC DNA]</scope>
    <source>
        <tissue evidence="3">Root</tissue>
    </source>
</reference>
<dbReference type="EMBL" id="KN640744">
    <property type="protein sequence ID" value="KHN47437.1"/>
    <property type="molecule type" value="Genomic_DNA"/>
</dbReference>
<organism evidence="3">
    <name type="scientific">Glycine soja</name>
    <name type="common">Wild soybean</name>
    <dbReference type="NCBI Taxonomy" id="3848"/>
    <lineage>
        <taxon>Eukaryota</taxon>
        <taxon>Viridiplantae</taxon>
        <taxon>Streptophyta</taxon>
        <taxon>Embryophyta</taxon>
        <taxon>Tracheophyta</taxon>
        <taxon>Spermatophyta</taxon>
        <taxon>Magnoliopsida</taxon>
        <taxon>eudicotyledons</taxon>
        <taxon>Gunneridae</taxon>
        <taxon>Pentapetalae</taxon>
        <taxon>rosids</taxon>
        <taxon>fabids</taxon>
        <taxon>Fabales</taxon>
        <taxon>Fabaceae</taxon>
        <taxon>Papilionoideae</taxon>
        <taxon>50 kb inversion clade</taxon>
        <taxon>NPAAA clade</taxon>
        <taxon>indigoferoid/millettioid clade</taxon>
        <taxon>Phaseoleae</taxon>
        <taxon>Glycine</taxon>
        <taxon>Glycine subgen. Soja</taxon>
    </lineage>
</organism>
<dbReference type="InterPro" id="IPR025486">
    <property type="entry name" value="DUF4378"/>
</dbReference>
<protein>
    <recommendedName>
        <fullName evidence="2">DUF4378 domain-containing protein</fullName>
    </recommendedName>
</protein>
<evidence type="ECO:0000256" key="1">
    <source>
        <dbReference type="SAM" id="MobiDB-lite"/>
    </source>
</evidence>
<dbReference type="Pfam" id="PF14309">
    <property type="entry name" value="DUF4378"/>
    <property type="match status" value="1"/>
</dbReference>
<feature type="domain" description="DUF4378" evidence="2">
    <location>
        <begin position="421"/>
        <end position="578"/>
    </location>
</feature>
<proteinExistence type="predicted"/>